<dbReference type="Proteomes" id="UP000509510">
    <property type="component" value="Chromosome VI"/>
</dbReference>
<organism evidence="2 3">
    <name type="scientific">Talaromyces rugulosus</name>
    <name type="common">Penicillium rugulosum</name>
    <dbReference type="NCBI Taxonomy" id="121627"/>
    <lineage>
        <taxon>Eukaryota</taxon>
        <taxon>Fungi</taxon>
        <taxon>Dikarya</taxon>
        <taxon>Ascomycota</taxon>
        <taxon>Pezizomycotina</taxon>
        <taxon>Eurotiomycetes</taxon>
        <taxon>Eurotiomycetidae</taxon>
        <taxon>Eurotiales</taxon>
        <taxon>Trichocomaceae</taxon>
        <taxon>Talaromyces</taxon>
        <taxon>Talaromyces sect. Islandici</taxon>
    </lineage>
</organism>
<evidence type="ECO:0000256" key="1">
    <source>
        <dbReference type="SAM" id="MobiDB-lite"/>
    </source>
</evidence>
<evidence type="ECO:0000313" key="3">
    <source>
        <dbReference type="Proteomes" id="UP000509510"/>
    </source>
</evidence>
<proteinExistence type="predicted"/>
<dbReference type="EMBL" id="CP055903">
    <property type="protein sequence ID" value="QKX64568.1"/>
    <property type="molecule type" value="Genomic_DNA"/>
</dbReference>
<feature type="region of interest" description="Disordered" evidence="1">
    <location>
        <begin position="1"/>
        <end position="21"/>
    </location>
</feature>
<protein>
    <submittedName>
        <fullName evidence="2">Uncharacterized protein</fullName>
    </submittedName>
</protein>
<evidence type="ECO:0000313" key="2">
    <source>
        <dbReference type="EMBL" id="QKX64568.1"/>
    </source>
</evidence>
<dbReference type="KEGG" id="trg:TRUGW13939_11743"/>
<accession>A0A7H8REW1</accession>
<reference evidence="3" key="1">
    <citation type="submission" date="2020-06" db="EMBL/GenBank/DDBJ databases">
        <title>A chromosome-scale genome assembly of Talaromyces rugulosus W13939.</title>
        <authorList>
            <person name="Wang B."/>
            <person name="Guo L."/>
            <person name="Ye K."/>
            <person name="Wang L."/>
        </authorList>
    </citation>
    <scope>NUCLEOTIDE SEQUENCE [LARGE SCALE GENOMIC DNA]</scope>
    <source>
        <strain evidence="3">W13939</strain>
    </source>
</reference>
<sequence length="284" mass="31919">MQPTYHLPPNFSTPPPPTGPYHLGTIIRDVEHKKQMCPLNSGKDMYGKDKRIRIDTDIHRDHKDGVELTGSQLKSGAVGFWSKFMGCGINGEASMTANRSETDTYKFNSLDTEFFFPTKSYISQCMELSDVQEYLEVTEYKKPVYLVTGIKVAKGVSVRQESAIKVEGKLGLGLNIPVGSNIQVGPRTEAKVENKSVSAFGDSSDIVVGIQCLKIRYKHSWFGKSQWRVEEAHTRGATFLSSDNSKPLTEELDNFTLEGEVEKYLYHQPTEEGKEEEIWKLPAE</sequence>
<dbReference type="AlphaFoldDB" id="A0A7H8REW1"/>
<gene>
    <name evidence="2" type="ORF">TRUGW13939_11743</name>
</gene>
<dbReference type="RefSeq" id="XP_035350741.1">
    <property type="nucleotide sequence ID" value="XM_035494848.1"/>
</dbReference>
<keyword evidence="3" id="KW-1185">Reference proteome</keyword>
<name>A0A7H8REW1_TALRU</name>
<dbReference type="OrthoDB" id="4500473at2759"/>
<dbReference type="GeneID" id="55999220"/>